<dbReference type="EMBL" id="JBJURJ010000011">
    <property type="protein sequence ID" value="MFM9329969.1"/>
    <property type="molecule type" value="Genomic_DNA"/>
</dbReference>
<comment type="caution">
    <text evidence="1">The sequence shown here is derived from an EMBL/GenBank/DDBJ whole genome shotgun (WGS) entry which is preliminary data.</text>
</comment>
<gene>
    <name evidence="1" type="ORF">ACI1P1_16860</name>
</gene>
<reference evidence="1" key="1">
    <citation type="submission" date="2024-12" db="EMBL/GenBank/DDBJ databases">
        <authorList>
            <person name="Wu N."/>
        </authorList>
    </citation>
    <scope>NUCLEOTIDE SEQUENCE</scope>
    <source>
        <strain evidence="1">P15</strain>
    </source>
</reference>
<name>A0ACC7P2Z3_9BACL</name>
<proteinExistence type="predicted"/>
<evidence type="ECO:0000313" key="1">
    <source>
        <dbReference type="EMBL" id="MFM9329969.1"/>
    </source>
</evidence>
<organism evidence="1 2">
    <name type="scientific">Paenibacillus mesotrionivorans</name>
    <dbReference type="NCBI Taxonomy" id="3160968"/>
    <lineage>
        <taxon>Bacteria</taxon>
        <taxon>Bacillati</taxon>
        <taxon>Bacillota</taxon>
        <taxon>Bacilli</taxon>
        <taxon>Bacillales</taxon>
        <taxon>Paenibacillaceae</taxon>
        <taxon>Paenibacillus</taxon>
    </lineage>
</organism>
<accession>A0ACC7P2Z3</accession>
<dbReference type="Proteomes" id="UP001631969">
    <property type="component" value="Unassembled WGS sequence"/>
</dbReference>
<sequence length="367" mass="40272">MFTRTDDKITTSQAAVFLTNTVLGAGILTMPRSLTQAAQTPDVWLTILLGGAIIMLVILLMVKLCQRFPGQTVFQFAGTIAGRVPGGALCLLLIVYFLVIAGFEIRSLAEVTLFFLLEGTPMWAVVIPFIWMGTYLVCGGINSIARVYQVVLPITILVLLVSYAVSLRLFDINHLRPVLGNGIPPVMRSLKSSILVYSGCEVVMTLVAFMQYPRHAVKAMLGGIAIPVGLYLLTVIMVIGGLSVDCVITSTWPTFDLIRSFEVTGFFVERLEFPLMVVWLMQMFCNFCSFFFQASLGVSQVFRISVRPVIFGLVPVIFIATMMPKSLQDVFALGDIIGYAGAVLFFLLPVPLLILALIRRKGGKQHA</sequence>
<keyword evidence="2" id="KW-1185">Reference proteome</keyword>
<evidence type="ECO:0000313" key="2">
    <source>
        <dbReference type="Proteomes" id="UP001631969"/>
    </source>
</evidence>
<protein>
    <submittedName>
        <fullName evidence="1">GerAB/ArcD/ProY family transporter</fullName>
    </submittedName>
</protein>